<name>A0A370KHQ1_9HYPH</name>
<organism evidence="1 2">
    <name type="scientific">Rhizobium grahamii</name>
    <dbReference type="NCBI Taxonomy" id="1120045"/>
    <lineage>
        <taxon>Bacteria</taxon>
        <taxon>Pseudomonadati</taxon>
        <taxon>Pseudomonadota</taxon>
        <taxon>Alphaproteobacteria</taxon>
        <taxon>Hyphomicrobiales</taxon>
        <taxon>Rhizobiaceae</taxon>
        <taxon>Rhizobium/Agrobacterium group</taxon>
        <taxon>Rhizobium</taxon>
    </lineage>
</organism>
<sequence length="381" mass="41817">MAHALLVGVSEYLYLPPVTQPGNARTFNLRRLGSSALSAWEICRWLVAHADSLACKLGTIRILMSPSEAELPVIKAIAQDPDGAWKNLLPTQIDPALWDPFMTEATEWRKDCATSNRDGLSFFYYSGHGLRRSGNDLVTLADFAKPMGGGKLKRTFELLSNFVAGMGPLADSPDIARNQFYFADCCRENILDISYPDEVWEDTLCDYDDRTTPVFMAAYPGDRAMAIRGQTTDFCNALLECLENGTDGPTADDKWPITSFSLSNALDYYFKSAGLGGASPCTGINLGNVPLRWRAGPPEVDYTLMIQPPAAVEGTSVTVNYLDGVFERQFPATSPDHPYKIRSPAGVYKITATPTGPFQSYNKTKNISRLTPQIPIQLGSV</sequence>
<protein>
    <recommendedName>
        <fullName evidence="3">Caspase family protein</fullName>
    </recommendedName>
</protein>
<dbReference type="AlphaFoldDB" id="A0A370KHQ1"/>
<reference evidence="1 2" key="1">
    <citation type="submission" date="2017-03" db="EMBL/GenBank/DDBJ databases">
        <title>Genome analysis of Rhizobial strains effectives or ineffectives for nitrogen fixation isolated from bean seeds.</title>
        <authorList>
            <person name="Peralta H."/>
            <person name="Aguilar-Vera A."/>
            <person name="Mora Y."/>
            <person name="Vargas-Lagunas C."/>
            <person name="Girard L."/>
            <person name="Mora J."/>
        </authorList>
    </citation>
    <scope>NUCLEOTIDE SEQUENCE [LARGE SCALE GENOMIC DNA]</scope>
    <source>
        <strain evidence="1 2">CCGM3</strain>
    </source>
</reference>
<gene>
    <name evidence="1" type="ORF">B5K06_26170</name>
</gene>
<comment type="caution">
    <text evidence="1">The sequence shown here is derived from an EMBL/GenBank/DDBJ whole genome shotgun (WGS) entry which is preliminary data.</text>
</comment>
<proteinExistence type="predicted"/>
<evidence type="ECO:0000313" key="2">
    <source>
        <dbReference type="Proteomes" id="UP000254939"/>
    </source>
</evidence>
<evidence type="ECO:0008006" key="3">
    <source>
        <dbReference type="Google" id="ProtNLM"/>
    </source>
</evidence>
<accession>A0A370KHQ1</accession>
<dbReference type="Proteomes" id="UP000254939">
    <property type="component" value="Unassembled WGS sequence"/>
</dbReference>
<evidence type="ECO:0000313" key="1">
    <source>
        <dbReference type="EMBL" id="RDJ05060.1"/>
    </source>
</evidence>
<dbReference type="EMBL" id="NAAC01000033">
    <property type="protein sequence ID" value="RDJ05060.1"/>
    <property type="molecule type" value="Genomic_DNA"/>
</dbReference>